<accession>A0A9X4KI12</accession>
<sequence length="127" mass="14963">MNRHYFEGYQRVFINDINDIEKRLQEYDPDLYVMHKEADNTWLIMDGVTETAIMKIPQSGYSTLDARVYRRIREIHTVTGFSATKAVQESDAARERRQQLEIDNLAREYAKDMHRPVKELAYYGNAG</sequence>
<dbReference type="RefSeq" id="WP_277565758.1">
    <property type="nucleotide sequence ID" value="NZ_JAPDHZ010000003.1"/>
</dbReference>
<dbReference type="EMBL" id="JAPDHZ010000003">
    <property type="protein sequence ID" value="MDG0791919.1"/>
    <property type="molecule type" value="Genomic_DNA"/>
</dbReference>
<reference evidence="1 2" key="1">
    <citation type="submission" date="2022-10" db="EMBL/GenBank/DDBJ databases">
        <title>Comparative genomic analysis of Cohnella hashimotonis sp. nov., isolated from the International Space Station.</title>
        <authorList>
            <person name="Simpson A."/>
            <person name="Venkateswaran K."/>
        </authorList>
    </citation>
    <scope>NUCLEOTIDE SEQUENCE [LARGE SCALE GENOMIC DNA]</scope>
    <source>
        <strain evidence="1 2">DSM 18997</strain>
    </source>
</reference>
<evidence type="ECO:0000313" key="2">
    <source>
        <dbReference type="Proteomes" id="UP001153387"/>
    </source>
</evidence>
<dbReference type="AlphaFoldDB" id="A0A9X4KI12"/>
<evidence type="ECO:0000313" key="1">
    <source>
        <dbReference type="EMBL" id="MDG0791919.1"/>
    </source>
</evidence>
<organism evidence="1 2">
    <name type="scientific">Cohnella ginsengisoli</name>
    <dbReference type="NCBI Taxonomy" id="425004"/>
    <lineage>
        <taxon>Bacteria</taxon>
        <taxon>Bacillati</taxon>
        <taxon>Bacillota</taxon>
        <taxon>Bacilli</taxon>
        <taxon>Bacillales</taxon>
        <taxon>Paenibacillaceae</taxon>
        <taxon>Cohnella</taxon>
    </lineage>
</organism>
<keyword evidence="2" id="KW-1185">Reference proteome</keyword>
<comment type="caution">
    <text evidence="1">The sequence shown here is derived from an EMBL/GenBank/DDBJ whole genome shotgun (WGS) entry which is preliminary data.</text>
</comment>
<name>A0A9X4KI12_9BACL</name>
<proteinExistence type="predicted"/>
<dbReference type="Proteomes" id="UP001153387">
    <property type="component" value="Unassembled WGS sequence"/>
</dbReference>
<keyword evidence="1" id="KW-0436">Ligase</keyword>
<protein>
    <submittedName>
        <fullName evidence="1">2,3-dihydroxybenzoate--AMP ligase</fullName>
    </submittedName>
</protein>
<gene>
    <name evidence="1" type="ORF">OMP38_14460</name>
</gene>
<dbReference type="GO" id="GO:0016874">
    <property type="term" value="F:ligase activity"/>
    <property type="evidence" value="ECO:0007669"/>
    <property type="project" value="UniProtKB-KW"/>
</dbReference>